<evidence type="ECO:0000313" key="3">
    <source>
        <dbReference type="Proteomes" id="UP000186698"/>
    </source>
</evidence>
<organism evidence="3 4">
    <name type="scientific">Xenopus laevis</name>
    <name type="common">African clawed frog</name>
    <dbReference type="NCBI Taxonomy" id="8355"/>
    <lineage>
        <taxon>Eukaryota</taxon>
        <taxon>Metazoa</taxon>
        <taxon>Chordata</taxon>
        <taxon>Craniata</taxon>
        <taxon>Vertebrata</taxon>
        <taxon>Euteleostomi</taxon>
        <taxon>Amphibia</taxon>
        <taxon>Batrachia</taxon>
        <taxon>Anura</taxon>
        <taxon>Pipoidea</taxon>
        <taxon>Pipidae</taxon>
        <taxon>Xenopodinae</taxon>
        <taxon>Xenopus</taxon>
        <taxon>Xenopus</taxon>
    </lineage>
</organism>
<dbReference type="PANTHER" id="PTHR22910:SF6">
    <property type="entry name" value="PROTEIN MGARP"/>
    <property type="match status" value="1"/>
</dbReference>
<dbReference type="PANTHER" id="PTHR22910">
    <property type="entry name" value="PROTEIN MGARP"/>
    <property type="match status" value="1"/>
</dbReference>
<sequence>MYLGRTAWQKLAPVARSSGTAALLRNAPARQMSSSSVPGSSGSSLPYTLFVCASFAGGGVYVYNTITRDRNRFQDRHEYIQSRPKPETAAKPWPPQGSGEAESSDVSEAIEEAAVTVEAVVVAVEEIDGQETIASAPLMEDTLPEELPIAAELEAAPLQGEEADISNISKDNEEAAVSTQTVTAAAEDNQGPDAILTTPLQHALLEETEVLIATESVAEVETVSVQVSKDNEEAAVPTQTVTAAAEDNQGPDDILTTTLEHTLLEETEVQISTESVAEVETVSVQGEEVESTDASQAAEEVPVQIEVVAEVTQVIEDQATTLSAPSMKNETLEIPVSTESMDIVSVQGEEAESSNVATEEVIVAVTVEAVAAEESEKQDTTPAAPLVTEETLEDVAVSEEPVAELDAAPLSAQNTGTIAAASAEELSPVLEETSVNIPEELAAAAADDWSELSAHKPEDAVEEAVQGTTVIPEVAQPEVSTSS</sequence>
<dbReference type="GO" id="GO:1904115">
    <property type="term" value="C:axon cytoplasm"/>
    <property type="evidence" value="ECO:0007669"/>
    <property type="project" value="GOC"/>
</dbReference>
<name>A0A8J1MVN4_XENLA</name>
<dbReference type="GO" id="GO:0005741">
    <property type="term" value="C:mitochondrial outer membrane"/>
    <property type="evidence" value="ECO:0007669"/>
    <property type="project" value="TreeGrafter"/>
</dbReference>
<dbReference type="Pfam" id="PF14962">
    <property type="entry name" value="AIF-MLS"/>
    <property type="match status" value="1"/>
</dbReference>
<evidence type="ECO:0000256" key="1">
    <source>
        <dbReference type="SAM" id="MobiDB-lite"/>
    </source>
</evidence>
<dbReference type="Proteomes" id="UP000186698">
    <property type="component" value="Chromosome 1L"/>
</dbReference>
<dbReference type="GeneID" id="100499534"/>
<gene>
    <name evidence="4" type="primary">mgarp.L</name>
</gene>
<dbReference type="GO" id="GO:0008089">
    <property type="term" value="P:anterograde axonal transport"/>
    <property type="evidence" value="ECO:0007669"/>
    <property type="project" value="InterPro"/>
</dbReference>
<dbReference type="InterPro" id="IPR032773">
    <property type="entry name" value="MGARP_N"/>
</dbReference>
<feature type="region of interest" description="Disordered" evidence="1">
    <location>
        <begin position="80"/>
        <end position="106"/>
    </location>
</feature>
<dbReference type="InterPro" id="IPR026093">
    <property type="entry name" value="MGARP"/>
</dbReference>
<dbReference type="RefSeq" id="XP_041445822.1">
    <property type="nucleotide sequence ID" value="XM_041589888.1"/>
</dbReference>
<proteinExistence type="predicted"/>
<dbReference type="CTD" id="100499534"/>
<reference evidence="4" key="1">
    <citation type="submission" date="2025-08" db="UniProtKB">
        <authorList>
            <consortium name="RefSeq"/>
        </authorList>
    </citation>
    <scope>IDENTIFICATION</scope>
    <source>
        <strain evidence="4">J_2021</strain>
        <tissue evidence="4">Erythrocytes</tissue>
    </source>
</reference>
<feature type="domain" description="Protein MGARP N-terminal" evidence="2">
    <location>
        <begin position="1"/>
        <end position="185"/>
    </location>
</feature>
<feature type="region of interest" description="Disordered" evidence="1">
    <location>
        <begin position="446"/>
        <end position="483"/>
    </location>
</feature>
<protein>
    <submittedName>
        <fullName evidence="4">Protein MGARP isoform X2</fullName>
    </submittedName>
</protein>
<dbReference type="AlphaFoldDB" id="A0A8J1MVN4"/>
<evidence type="ECO:0000313" key="4">
    <source>
        <dbReference type="RefSeq" id="XP_041445822.1"/>
    </source>
</evidence>
<evidence type="ECO:0000259" key="2">
    <source>
        <dbReference type="Pfam" id="PF14962"/>
    </source>
</evidence>
<accession>A0A8J1MVN4</accession>
<keyword evidence="3" id="KW-1185">Reference proteome</keyword>